<feature type="transmembrane region" description="Helical" evidence="10">
    <location>
        <begin position="180"/>
        <end position="200"/>
    </location>
</feature>
<dbReference type="PROSITE" id="PS51202">
    <property type="entry name" value="RCK_C"/>
    <property type="match status" value="1"/>
</dbReference>
<evidence type="ECO:0000256" key="5">
    <source>
        <dbReference type="ARBA" id="ARBA00022692"/>
    </source>
</evidence>
<dbReference type="Gene3D" id="1.20.1530.20">
    <property type="match status" value="1"/>
</dbReference>
<evidence type="ECO:0000313" key="13">
    <source>
        <dbReference type="Proteomes" id="UP000255326"/>
    </source>
</evidence>
<feature type="transmembrane region" description="Helical" evidence="10">
    <location>
        <begin position="6"/>
        <end position="23"/>
    </location>
</feature>
<comment type="caution">
    <text evidence="12">The sequence shown here is derived from an EMBL/GenBank/DDBJ whole genome shotgun (WGS) entry which is preliminary data.</text>
</comment>
<keyword evidence="13" id="KW-1185">Reference proteome</keyword>
<sequence>MNFAVESTILVMALLLITGVFTAKFSSRLGLPSLVFFILVGMLLNRYIYFDNAILTQFIGTLALIVILFEGGFKTKSSHIKKIYKPALSLATLGVIGTTAVIGTAAKYILGLNWSESMLFGAIVGSTDAAAVFAVLGNKNIKTKLTSTLEAESGTNDPMAIFLTVSLLELIQEPDTSIPGLIFSFVWEMSAGLILGYLLGKLAVWIINKISLDSSGLYPVLSIALAVFTFGAATLFHASGLLAVYVMALVVGNADLTYRHTILRFNEGFAWMSQIVMFMLLGLLVFPDQLVLISWQGIALSLIAILLARPFGVFLSLMFAKYSVNEKIFISWAGLKGAVPIVIATYPLVAGIENGRLLFNAVFFVVLTSALIQGASISKLAAILKFSGGEKKETAHTLELISIGKTNNEIIEVSIEEDALIAGEEIRCVDLPDNTLITAVVRQDRLITPVGNTVLLPKDSLYILVHKAKREEVKRILKQKREISDSDGGPDPIMEVEKDGSI</sequence>
<feature type="transmembrane region" description="Helical" evidence="10">
    <location>
        <begin position="329"/>
        <end position="349"/>
    </location>
</feature>
<name>A0A370GNV3_9BACI</name>
<feature type="transmembrane region" description="Helical" evidence="10">
    <location>
        <begin position="118"/>
        <end position="137"/>
    </location>
</feature>
<feature type="transmembrane region" description="Helical" evidence="10">
    <location>
        <begin position="361"/>
        <end position="382"/>
    </location>
</feature>
<evidence type="ECO:0000256" key="8">
    <source>
        <dbReference type="ARBA" id="ARBA00023136"/>
    </source>
</evidence>
<proteinExistence type="predicted"/>
<keyword evidence="5 10" id="KW-0812">Transmembrane</keyword>
<feature type="transmembrane region" description="Helical" evidence="10">
    <location>
        <begin position="269"/>
        <end position="287"/>
    </location>
</feature>
<dbReference type="PANTHER" id="PTHR32507">
    <property type="entry name" value="NA(+)/H(+) ANTIPORTER 1"/>
    <property type="match status" value="1"/>
</dbReference>
<evidence type="ECO:0000256" key="2">
    <source>
        <dbReference type="ARBA" id="ARBA00022448"/>
    </source>
</evidence>
<feature type="transmembrane region" description="Helical" evidence="10">
    <location>
        <begin position="220"/>
        <end position="248"/>
    </location>
</feature>
<feature type="region of interest" description="Disordered" evidence="9">
    <location>
        <begin position="481"/>
        <end position="502"/>
    </location>
</feature>
<dbReference type="InterPro" id="IPR006037">
    <property type="entry name" value="RCK_C"/>
</dbReference>
<dbReference type="GO" id="GO:0005886">
    <property type="term" value="C:plasma membrane"/>
    <property type="evidence" value="ECO:0007669"/>
    <property type="project" value="UniProtKB-SubCell"/>
</dbReference>
<dbReference type="InterPro" id="IPR038770">
    <property type="entry name" value="Na+/solute_symporter_sf"/>
</dbReference>
<dbReference type="RefSeq" id="WP_114744290.1">
    <property type="nucleotide sequence ID" value="NZ_QQAY01000002.1"/>
</dbReference>
<dbReference type="Gene3D" id="3.30.70.1450">
    <property type="entry name" value="Regulator of K+ conductance, C-terminal domain"/>
    <property type="match status" value="1"/>
</dbReference>
<dbReference type="GO" id="GO:0015297">
    <property type="term" value="F:antiporter activity"/>
    <property type="evidence" value="ECO:0007669"/>
    <property type="project" value="UniProtKB-KW"/>
</dbReference>
<dbReference type="NCBIfam" id="NF003716">
    <property type="entry name" value="PRK05326.1-3"/>
    <property type="match status" value="1"/>
</dbReference>
<dbReference type="GO" id="GO:1902600">
    <property type="term" value="P:proton transmembrane transport"/>
    <property type="evidence" value="ECO:0007669"/>
    <property type="project" value="InterPro"/>
</dbReference>
<dbReference type="Pfam" id="PF02080">
    <property type="entry name" value="TrkA_C"/>
    <property type="match status" value="1"/>
</dbReference>
<evidence type="ECO:0000256" key="4">
    <source>
        <dbReference type="ARBA" id="ARBA00022475"/>
    </source>
</evidence>
<dbReference type="OrthoDB" id="9810759at2"/>
<dbReference type="InterPro" id="IPR036721">
    <property type="entry name" value="RCK_C_sf"/>
</dbReference>
<evidence type="ECO:0000256" key="6">
    <source>
        <dbReference type="ARBA" id="ARBA00022989"/>
    </source>
</evidence>
<dbReference type="SUPFAM" id="SSF116726">
    <property type="entry name" value="TrkA C-terminal domain-like"/>
    <property type="match status" value="1"/>
</dbReference>
<dbReference type="GO" id="GO:0006813">
    <property type="term" value="P:potassium ion transport"/>
    <property type="evidence" value="ECO:0007669"/>
    <property type="project" value="InterPro"/>
</dbReference>
<dbReference type="EMBL" id="QQAY01000002">
    <property type="protein sequence ID" value="RDI45422.1"/>
    <property type="molecule type" value="Genomic_DNA"/>
</dbReference>
<feature type="domain" description="RCK C-terminal" evidence="11">
    <location>
        <begin position="398"/>
        <end position="479"/>
    </location>
</feature>
<keyword evidence="8 10" id="KW-0472">Membrane</keyword>
<gene>
    <name evidence="12" type="ORF">DFR59_10246</name>
</gene>
<organism evidence="12 13">
    <name type="scientific">Falsibacillus pallidus</name>
    <dbReference type="NCBI Taxonomy" id="493781"/>
    <lineage>
        <taxon>Bacteria</taxon>
        <taxon>Bacillati</taxon>
        <taxon>Bacillota</taxon>
        <taxon>Bacilli</taxon>
        <taxon>Bacillales</taxon>
        <taxon>Bacillaceae</taxon>
        <taxon>Falsibacillus</taxon>
    </lineage>
</organism>
<dbReference type="Proteomes" id="UP000255326">
    <property type="component" value="Unassembled WGS sequence"/>
</dbReference>
<reference evidence="12 13" key="1">
    <citation type="submission" date="2018-07" db="EMBL/GenBank/DDBJ databases">
        <title>Genomic Encyclopedia of Type Strains, Phase IV (KMG-IV): sequencing the most valuable type-strain genomes for metagenomic binning, comparative biology and taxonomic classification.</title>
        <authorList>
            <person name="Goeker M."/>
        </authorList>
    </citation>
    <scope>NUCLEOTIDE SEQUENCE [LARGE SCALE GENOMIC DNA]</scope>
    <source>
        <strain evidence="12 13">DSM 25281</strain>
    </source>
</reference>
<evidence type="ECO:0000256" key="10">
    <source>
        <dbReference type="SAM" id="Phobius"/>
    </source>
</evidence>
<feature type="transmembrane region" description="Helical" evidence="10">
    <location>
        <begin position="87"/>
        <end position="106"/>
    </location>
</feature>
<evidence type="ECO:0000256" key="3">
    <source>
        <dbReference type="ARBA" id="ARBA00022449"/>
    </source>
</evidence>
<dbReference type="PANTHER" id="PTHR32507:SF7">
    <property type="entry name" value="K(+)_H(+) ANTIPORTER NHAP2"/>
    <property type="match status" value="1"/>
</dbReference>
<dbReference type="AlphaFoldDB" id="A0A370GNV3"/>
<feature type="transmembrane region" description="Helical" evidence="10">
    <location>
        <begin position="54"/>
        <end position="75"/>
    </location>
</feature>
<keyword evidence="3" id="KW-0050">Antiport</keyword>
<evidence type="ECO:0000313" key="12">
    <source>
        <dbReference type="EMBL" id="RDI45422.1"/>
    </source>
</evidence>
<keyword evidence="7" id="KW-0406">Ion transport</keyword>
<keyword evidence="4" id="KW-1003">Cell membrane</keyword>
<feature type="transmembrane region" description="Helical" evidence="10">
    <location>
        <begin position="30"/>
        <end position="48"/>
    </location>
</feature>
<dbReference type="InterPro" id="IPR006153">
    <property type="entry name" value="Cation/H_exchanger_TM"/>
</dbReference>
<feature type="transmembrane region" description="Helical" evidence="10">
    <location>
        <begin position="293"/>
        <end position="317"/>
    </location>
</feature>
<protein>
    <submittedName>
        <fullName evidence="12">Potassium/proton antiporter (CPA1 family)</fullName>
    </submittedName>
</protein>
<evidence type="ECO:0000256" key="9">
    <source>
        <dbReference type="SAM" id="MobiDB-lite"/>
    </source>
</evidence>
<keyword evidence="6 10" id="KW-1133">Transmembrane helix</keyword>
<comment type="subcellular location">
    <subcellularLocation>
        <location evidence="1">Cell membrane</location>
        <topology evidence="1">Multi-pass membrane protein</topology>
    </subcellularLocation>
</comment>
<evidence type="ECO:0000256" key="7">
    <source>
        <dbReference type="ARBA" id="ARBA00023065"/>
    </source>
</evidence>
<dbReference type="NCBIfam" id="NF003715">
    <property type="entry name" value="PRK05326.1-2"/>
    <property type="match status" value="1"/>
</dbReference>
<dbReference type="Pfam" id="PF00999">
    <property type="entry name" value="Na_H_Exchanger"/>
    <property type="match status" value="1"/>
</dbReference>
<evidence type="ECO:0000256" key="1">
    <source>
        <dbReference type="ARBA" id="ARBA00004651"/>
    </source>
</evidence>
<accession>A0A370GNV3</accession>
<evidence type="ECO:0000259" key="11">
    <source>
        <dbReference type="PROSITE" id="PS51202"/>
    </source>
</evidence>
<dbReference type="GO" id="GO:0008324">
    <property type="term" value="F:monoatomic cation transmembrane transporter activity"/>
    <property type="evidence" value="ECO:0007669"/>
    <property type="project" value="InterPro"/>
</dbReference>
<keyword evidence="2" id="KW-0813">Transport</keyword>